<proteinExistence type="predicted"/>
<dbReference type="InterPro" id="IPR035513">
    <property type="entry name" value="Invertase/methylesterase_inhib"/>
</dbReference>
<feature type="chain" id="PRO_5032468795" evidence="1">
    <location>
        <begin position="24"/>
        <end position="177"/>
    </location>
</feature>
<comment type="caution">
    <text evidence="2">The sequence shown here is derived from an EMBL/GenBank/DDBJ whole genome shotgun (WGS) entry which is preliminary data.</text>
</comment>
<feature type="signal peptide" evidence="1">
    <location>
        <begin position="1"/>
        <end position="23"/>
    </location>
</feature>
<dbReference type="SUPFAM" id="SSF101148">
    <property type="entry name" value="Plant invertase/pectin methylesterase inhibitor"/>
    <property type="match status" value="1"/>
</dbReference>
<dbReference type="Proteomes" id="UP000634136">
    <property type="component" value="Unassembled WGS sequence"/>
</dbReference>
<dbReference type="EMBL" id="JAAIUW010000004">
    <property type="protein sequence ID" value="KAF7834635.1"/>
    <property type="molecule type" value="Genomic_DNA"/>
</dbReference>
<name>A0A834WXL1_9FABA</name>
<keyword evidence="3" id="KW-1185">Reference proteome</keyword>
<keyword evidence="1" id="KW-0732">Signal</keyword>
<evidence type="ECO:0000256" key="1">
    <source>
        <dbReference type="SAM" id="SignalP"/>
    </source>
</evidence>
<evidence type="ECO:0000313" key="2">
    <source>
        <dbReference type="EMBL" id="KAF7834635.1"/>
    </source>
</evidence>
<protein>
    <submittedName>
        <fullName evidence="2">Pectinesterase inhibitor</fullName>
    </submittedName>
</protein>
<dbReference type="AlphaFoldDB" id="A0A834WXL1"/>
<sequence>MGFSKVHIFLLTLSSFIILHYHSQILVSSQEMIHRECLNITKSDPIPEDDADSKTDIAIILLNCLTTQADTLSSNMLDLGSSERDHTTKTVFQECAKDYASAREDLVSARVALMNNNVGEAVKCVVEAGKANVACHKAIIVYVLGEGKGKDVLYRMMAYDEISESVKRIIGSISDFN</sequence>
<evidence type="ECO:0000313" key="3">
    <source>
        <dbReference type="Proteomes" id="UP000634136"/>
    </source>
</evidence>
<organism evidence="2 3">
    <name type="scientific">Senna tora</name>
    <dbReference type="NCBI Taxonomy" id="362788"/>
    <lineage>
        <taxon>Eukaryota</taxon>
        <taxon>Viridiplantae</taxon>
        <taxon>Streptophyta</taxon>
        <taxon>Embryophyta</taxon>
        <taxon>Tracheophyta</taxon>
        <taxon>Spermatophyta</taxon>
        <taxon>Magnoliopsida</taxon>
        <taxon>eudicotyledons</taxon>
        <taxon>Gunneridae</taxon>
        <taxon>Pentapetalae</taxon>
        <taxon>rosids</taxon>
        <taxon>fabids</taxon>
        <taxon>Fabales</taxon>
        <taxon>Fabaceae</taxon>
        <taxon>Caesalpinioideae</taxon>
        <taxon>Cassia clade</taxon>
        <taxon>Senna</taxon>
    </lineage>
</organism>
<dbReference type="Gene3D" id="1.20.140.40">
    <property type="entry name" value="Invertase/pectin methylesterase inhibitor family protein"/>
    <property type="match status" value="1"/>
</dbReference>
<accession>A0A834WXL1</accession>
<reference evidence="2" key="1">
    <citation type="submission" date="2020-09" db="EMBL/GenBank/DDBJ databases">
        <title>Genome-Enabled Discovery of Anthraquinone Biosynthesis in Senna tora.</title>
        <authorList>
            <person name="Kang S.-H."/>
            <person name="Pandey R.P."/>
            <person name="Lee C.-M."/>
            <person name="Sim J.-S."/>
            <person name="Jeong J.-T."/>
            <person name="Choi B.-S."/>
            <person name="Jung M."/>
            <person name="Ginzburg D."/>
            <person name="Zhao K."/>
            <person name="Won S.Y."/>
            <person name="Oh T.-J."/>
            <person name="Yu Y."/>
            <person name="Kim N.-H."/>
            <person name="Lee O.R."/>
            <person name="Lee T.-H."/>
            <person name="Bashyal P."/>
            <person name="Kim T.-S."/>
            <person name="Lee W.-H."/>
            <person name="Kawkins C."/>
            <person name="Kim C.-K."/>
            <person name="Kim J.S."/>
            <person name="Ahn B.O."/>
            <person name="Rhee S.Y."/>
            <person name="Sohng J.K."/>
        </authorList>
    </citation>
    <scope>NUCLEOTIDE SEQUENCE</scope>
    <source>
        <tissue evidence="2">Leaf</tissue>
    </source>
</reference>
<gene>
    <name evidence="2" type="ORF">G2W53_009494</name>
</gene>
<dbReference type="OrthoDB" id="1866975at2759"/>